<dbReference type="SUPFAM" id="SSF53474">
    <property type="entry name" value="alpha/beta-Hydrolases"/>
    <property type="match status" value="1"/>
</dbReference>
<dbReference type="RefSeq" id="WP_008824568.1">
    <property type="nucleotide sequence ID" value="NZ_AFNU02000007.1"/>
</dbReference>
<dbReference type="OrthoDB" id="9775557at2"/>
<sequence length="275" mass="31224">MPTFKFKENEIYYEVHGEIKDNPPLLILNGIMMSTKSWAPFIKPLSLENQVILVDFLDQGASSKLTNQDYKQDIQVEVVLSLIKVLDLDKVNLLGISYGGEVAIQFAVKHQDYINKLLLFNTAASTNAWLHDIGRAWIDVAKTYNAEAFYNVCIPVIYSPNFYNANIDWMNNRRELLKEAFNKSFLDAMVRLIKSAEGYDQSSEINTIYVPTLIAGAEQDYLTPLGEQEYLYQNIKQSNFVKIPECGHASMYEQPDVFISLVKGFINAGPSVKIV</sequence>
<keyword evidence="3" id="KW-0456">Lyase</keyword>
<dbReference type="EC" id="4.2.99.20" evidence="3"/>
<dbReference type="Pfam" id="PF00561">
    <property type="entry name" value="Abhydrolase_1"/>
    <property type="match status" value="1"/>
</dbReference>
<keyword evidence="4" id="KW-1185">Reference proteome</keyword>
<reference evidence="3 4" key="2">
    <citation type="journal article" date="2013" name="PLoS ONE">
        <title>INDIGO - INtegrated Data Warehouse of MIcrobial GenOmes with Examples from the Red Sea Extremophiles.</title>
        <authorList>
            <person name="Alam I."/>
            <person name="Antunes A."/>
            <person name="Kamau A.A."/>
            <person name="Ba Alawi W."/>
            <person name="Kalkatawi M."/>
            <person name="Stingl U."/>
            <person name="Bajic V.B."/>
        </authorList>
    </citation>
    <scope>NUCLEOTIDE SEQUENCE [LARGE SCALE GENOMIC DNA]</scope>
    <source>
        <strain evidence="3 4">SSD-17B</strain>
    </source>
</reference>
<protein>
    <submittedName>
        <fullName evidence="3">2-succinyl-6-hydroxy-2 4-cyclohexadiene-1-carboxylate synthase protein</fullName>
        <ecNumber evidence="3">4.2.99.20</ecNumber>
    </submittedName>
</protein>
<dbReference type="FunCoup" id="U2FFY2">
    <property type="interactions" value="14"/>
</dbReference>
<proteinExistence type="inferred from homology"/>
<comment type="caution">
    <text evidence="3">The sequence shown here is derived from an EMBL/GenBank/DDBJ whole genome shotgun (WGS) entry which is preliminary data.</text>
</comment>
<evidence type="ECO:0000313" key="4">
    <source>
        <dbReference type="Proteomes" id="UP000005707"/>
    </source>
</evidence>
<dbReference type="STRING" id="1033810.HLPCO_002049"/>
<dbReference type="Gene3D" id="3.40.50.1820">
    <property type="entry name" value="alpha/beta hydrolase"/>
    <property type="match status" value="1"/>
</dbReference>
<feature type="domain" description="AB hydrolase-1" evidence="2">
    <location>
        <begin position="23"/>
        <end position="254"/>
    </location>
</feature>
<comment type="similarity">
    <text evidence="1">Belongs to the lipase/esterase LIP3/BchO family.</text>
</comment>
<dbReference type="AlphaFoldDB" id="U2FFY2"/>
<dbReference type="InterPro" id="IPR050266">
    <property type="entry name" value="AB_hydrolase_sf"/>
</dbReference>
<dbReference type="PANTHER" id="PTHR43798">
    <property type="entry name" value="MONOACYLGLYCEROL LIPASE"/>
    <property type="match status" value="1"/>
</dbReference>
<dbReference type="GO" id="GO:0070205">
    <property type="term" value="F:2-succinyl-6-hydroxy-2,4-cyclohexadiene-1-carboxylate synthase activity"/>
    <property type="evidence" value="ECO:0007669"/>
    <property type="project" value="UniProtKB-EC"/>
</dbReference>
<accession>U2FFY2</accession>
<dbReference type="Proteomes" id="UP000005707">
    <property type="component" value="Unassembled WGS sequence"/>
</dbReference>
<gene>
    <name evidence="3" type="ORF">HLPCO_002049</name>
</gene>
<dbReference type="PRINTS" id="PR00111">
    <property type="entry name" value="ABHYDROLASE"/>
</dbReference>
<organism evidence="3 4">
    <name type="scientific">Haloplasma contractile SSD-17B</name>
    <dbReference type="NCBI Taxonomy" id="1033810"/>
    <lineage>
        <taxon>Bacteria</taxon>
        <taxon>Bacillati</taxon>
        <taxon>Mycoplasmatota</taxon>
        <taxon>Mollicutes</taxon>
        <taxon>Haloplasmatales</taxon>
        <taxon>Haloplasmataceae</taxon>
        <taxon>Haloplasma</taxon>
    </lineage>
</organism>
<dbReference type="InterPro" id="IPR029058">
    <property type="entry name" value="AB_hydrolase_fold"/>
</dbReference>
<reference evidence="3 4" key="1">
    <citation type="journal article" date="2011" name="J. Bacteriol.">
        <title>Genome sequence of Haloplasma contractile, an unusual contractile bacterium from a deep-sea anoxic brine lake.</title>
        <authorList>
            <person name="Antunes A."/>
            <person name="Alam I."/>
            <person name="El Dorry H."/>
            <person name="Siam R."/>
            <person name="Robertson A."/>
            <person name="Bajic V.B."/>
            <person name="Stingl U."/>
        </authorList>
    </citation>
    <scope>NUCLEOTIDE SEQUENCE [LARGE SCALE GENOMIC DNA]</scope>
    <source>
        <strain evidence="3 4">SSD-17B</strain>
    </source>
</reference>
<evidence type="ECO:0000259" key="2">
    <source>
        <dbReference type="Pfam" id="PF00561"/>
    </source>
</evidence>
<evidence type="ECO:0000313" key="3">
    <source>
        <dbReference type="EMBL" id="ERJ11810.1"/>
    </source>
</evidence>
<dbReference type="InterPro" id="IPR000073">
    <property type="entry name" value="AB_hydrolase_1"/>
</dbReference>
<dbReference type="eggNOG" id="COG2021">
    <property type="taxonomic scope" value="Bacteria"/>
</dbReference>
<dbReference type="InParanoid" id="U2FFY2"/>
<name>U2FFY2_9MOLU</name>
<evidence type="ECO:0000256" key="1">
    <source>
        <dbReference type="ARBA" id="ARBA00006989"/>
    </source>
</evidence>
<dbReference type="EMBL" id="AFNU02000007">
    <property type="protein sequence ID" value="ERJ11810.1"/>
    <property type="molecule type" value="Genomic_DNA"/>
</dbReference>